<dbReference type="SUPFAM" id="SSF49265">
    <property type="entry name" value="Fibronectin type III"/>
    <property type="match status" value="1"/>
</dbReference>
<feature type="region of interest" description="Disordered" evidence="1">
    <location>
        <begin position="61"/>
        <end position="84"/>
    </location>
</feature>
<dbReference type="InterPro" id="IPR036116">
    <property type="entry name" value="FN3_sf"/>
</dbReference>
<dbReference type="Proteomes" id="UP000694388">
    <property type="component" value="Unplaced"/>
</dbReference>
<sequence length="195" mass="21494">MKVTGYQKGIPSASLQATATTVPSMVDPPLVKFVATDKPEESTEDAGTGDIPFDIHYITEKTEHKEEPITSPTDKPPESLETTRTTAPEIDVPFGKEFPLLTQRREIAATSSFGVPHHPATKISAYDITHQGFTISWKVSPTIFDKFRLSYKPSDSSEEEKSVVIPGHRTAICMTNLKEDKEYVVSLVGFQNGKP</sequence>
<dbReference type="InterPro" id="IPR003961">
    <property type="entry name" value="FN3_dom"/>
</dbReference>
<evidence type="ECO:0000313" key="3">
    <source>
        <dbReference type="Ensembl" id="ENSEBUP00000015844.1"/>
    </source>
</evidence>
<dbReference type="CDD" id="cd00063">
    <property type="entry name" value="FN3"/>
    <property type="match status" value="1"/>
</dbReference>
<dbReference type="Gene3D" id="2.60.40.10">
    <property type="entry name" value="Immunoglobulins"/>
    <property type="match status" value="1"/>
</dbReference>
<dbReference type="Pfam" id="PF00041">
    <property type="entry name" value="fn3"/>
    <property type="match status" value="1"/>
</dbReference>
<dbReference type="InterPro" id="IPR013783">
    <property type="entry name" value="Ig-like_fold"/>
</dbReference>
<organism evidence="3 4">
    <name type="scientific">Eptatretus burgeri</name>
    <name type="common">Inshore hagfish</name>
    <dbReference type="NCBI Taxonomy" id="7764"/>
    <lineage>
        <taxon>Eukaryota</taxon>
        <taxon>Metazoa</taxon>
        <taxon>Chordata</taxon>
        <taxon>Craniata</taxon>
        <taxon>Vertebrata</taxon>
        <taxon>Cyclostomata</taxon>
        <taxon>Myxini</taxon>
        <taxon>Myxiniformes</taxon>
        <taxon>Myxinidae</taxon>
        <taxon>Eptatretinae</taxon>
        <taxon>Eptatretus</taxon>
    </lineage>
</organism>
<protein>
    <recommendedName>
        <fullName evidence="2">Fibronectin type-III domain-containing protein</fullName>
    </recommendedName>
</protein>
<keyword evidence="4" id="KW-1185">Reference proteome</keyword>
<name>A0A8C4QI81_EPTBU</name>
<feature type="domain" description="Fibronectin type-III" evidence="2">
    <location>
        <begin position="119"/>
        <end position="195"/>
    </location>
</feature>
<dbReference type="Ensembl" id="ENSEBUT00000016421.1">
    <property type="protein sequence ID" value="ENSEBUP00000015844.1"/>
    <property type="gene ID" value="ENSEBUG00000009972.1"/>
</dbReference>
<accession>A0A8C4QI81</accession>
<proteinExistence type="predicted"/>
<evidence type="ECO:0000256" key="1">
    <source>
        <dbReference type="SAM" id="MobiDB-lite"/>
    </source>
</evidence>
<evidence type="ECO:0000259" key="2">
    <source>
        <dbReference type="PROSITE" id="PS50853"/>
    </source>
</evidence>
<evidence type="ECO:0000313" key="4">
    <source>
        <dbReference type="Proteomes" id="UP000694388"/>
    </source>
</evidence>
<reference evidence="3" key="2">
    <citation type="submission" date="2025-09" db="UniProtKB">
        <authorList>
            <consortium name="Ensembl"/>
        </authorList>
    </citation>
    <scope>IDENTIFICATION</scope>
</reference>
<reference evidence="3" key="1">
    <citation type="submission" date="2025-08" db="UniProtKB">
        <authorList>
            <consortium name="Ensembl"/>
        </authorList>
    </citation>
    <scope>IDENTIFICATION</scope>
</reference>
<dbReference type="PROSITE" id="PS50853">
    <property type="entry name" value="FN3"/>
    <property type="match status" value="1"/>
</dbReference>
<dbReference type="AlphaFoldDB" id="A0A8C4QI81"/>